<comment type="caution">
    <text evidence="1">The sequence shown here is derived from an EMBL/GenBank/DDBJ whole genome shotgun (WGS) entry which is preliminary data.</text>
</comment>
<reference evidence="1 2" key="1">
    <citation type="submission" date="2024-06" db="EMBL/GenBank/DDBJ databases">
        <title>Genomic Encyclopedia of Type Strains, Phase IV (KMG-IV): sequencing the most valuable type-strain genomes for metagenomic binning, comparative biology and taxonomic classification.</title>
        <authorList>
            <person name="Goeker M."/>
        </authorList>
    </citation>
    <scope>NUCLEOTIDE SEQUENCE [LARGE SCALE GENOMIC DNA]</scope>
    <source>
        <strain evidence="1 2">DSM 21460</strain>
    </source>
</reference>
<keyword evidence="2" id="KW-1185">Reference proteome</keyword>
<dbReference type="EMBL" id="JBEPMA010000001">
    <property type="protein sequence ID" value="MET3616544.1"/>
    <property type="molecule type" value="Genomic_DNA"/>
</dbReference>
<dbReference type="Proteomes" id="UP001549162">
    <property type="component" value="Unassembled WGS sequence"/>
</dbReference>
<name>A0ABV2J701_9FIRM</name>
<sequence>MVERQDKRVVITQFPKKSTLKMNENLIKGDLPIIEYRKIRNSLQNK</sequence>
<evidence type="ECO:0000313" key="2">
    <source>
        <dbReference type="Proteomes" id="UP001549162"/>
    </source>
</evidence>
<protein>
    <submittedName>
        <fullName evidence="1">Uncharacterized protein</fullName>
    </submittedName>
</protein>
<evidence type="ECO:0000313" key="1">
    <source>
        <dbReference type="EMBL" id="MET3616544.1"/>
    </source>
</evidence>
<gene>
    <name evidence="1" type="ORF">ABID14_000164</name>
</gene>
<proteinExistence type="predicted"/>
<organism evidence="1 2">
    <name type="scientific">Peptoniphilus olsenii</name>
    <dbReference type="NCBI Taxonomy" id="411570"/>
    <lineage>
        <taxon>Bacteria</taxon>
        <taxon>Bacillati</taxon>
        <taxon>Bacillota</taxon>
        <taxon>Tissierellia</taxon>
        <taxon>Tissierellales</taxon>
        <taxon>Peptoniphilaceae</taxon>
        <taxon>Peptoniphilus</taxon>
    </lineage>
</organism>
<accession>A0ABV2J701</accession>